<proteinExistence type="predicted"/>
<keyword evidence="2" id="KW-1185">Reference proteome</keyword>
<dbReference type="KEGG" id="cbx:Cenrod_2244"/>
<dbReference type="EMBL" id="CP004885">
    <property type="protein sequence ID" value="AGX88309.1"/>
    <property type="molecule type" value="Genomic_DNA"/>
</dbReference>
<reference evidence="1 2" key="1">
    <citation type="journal article" date="2013" name="Genome Biol.">
        <title>Genomic analysis reveals key aspects of prokaryotic symbiosis in the phototrophic consortium "Chlorochromatium aggregatum".</title>
        <authorList>
            <person name="Liu Z."/>
            <person name="Muller J."/>
            <person name="Li T."/>
            <person name="Alvey R.M."/>
            <person name="Vogl K."/>
            <person name="Frigaard N.U."/>
            <person name="Rockwell N.C."/>
            <person name="Boyd E.S."/>
            <person name="Tomsho L.P."/>
            <person name="Schuster S.C."/>
            <person name="Henke P."/>
            <person name="Rohde M."/>
            <person name="Overmann J."/>
            <person name="Bryant D.A."/>
        </authorList>
    </citation>
    <scope>NUCLEOTIDE SEQUENCE [LARGE SCALE GENOMIC DNA]</scope>
    <source>
        <strain evidence="1">CR</strain>
    </source>
</reference>
<protein>
    <submittedName>
        <fullName evidence="1">Uncharacterized protein</fullName>
    </submittedName>
</protein>
<accession>U5NDS0</accession>
<sequence length="290" mass="32431">MERILESQTIEGEIGLVIEYKPGKSEAIQVLAGAMQLIDAMDKLDHCLLSSIDSSLEPVSILNDVAHSSLKIILARALRGVPDEHLSSLEWKKWLGSLLVHGKHLLLQKLDADAPEISRTLDQLEPQYRDAPVGLVGYQPPRVSEVQTALDGVRQARVALPQVGVTVQTELGDIVMEEQAQESPVADPTPHSVRTNTGVEFFKIKSTDMLGQSQWQVMRNGKTIKVSMLHRTWLEQYQKRQHQILPGDSLECRYEETVTYDTDQNEMERSLAIVEVLRILSPPAQTSLPM</sequence>
<dbReference type="eggNOG" id="ENOG50332TG">
    <property type="taxonomic scope" value="Bacteria"/>
</dbReference>
<organism evidence="1 2">
    <name type="scientific">Candidatus Symbiobacter mobilis CR</name>
    <dbReference type="NCBI Taxonomy" id="946483"/>
    <lineage>
        <taxon>Bacteria</taxon>
        <taxon>Pseudomonadati</taxon>
        <taxon>Pseudomonadota</taxon>
        <taxon>Betaproteobacteria</taxon>
        <taxon>Burkholderiales</taxon>
        <taxon>Comamonadaceae</taxon>
    </lineage>
</organism>
<dbReference type="RefSeq" id="WP_022775685.1">
    <property type="nucleotide sequence ID" value="NC_022576.1"/>
</dbReference>
<dbReference type="Proteomes" id="UP000017184">
    <property type="component" value="Chromosome"/>
</dbReference>
<dbReference type="STRING" id="946483.Cenrod_2244"/>
<dbReference type="OrthoDB" id="893065at2"/>
<dbReference type="HOGENOM" id="CLU_911271_0_0_4"/>
<name>U5NDS0_9BURK</name>
<evidence type="ECO:0000313" key="1">
    <source>
        <dbReference type="EMBL" id="AGX88309.1"/>
    </source>
</evidence>
<dbReference type="AlphaFoldDB" id="U5NDS0"/>
<evidence type="ECO:0000313" key="2">
    <source>
        <dbReference type="Proteomes" id="UP000017184"/>
    </source>
</evidence>
<gene>
    <name evidence="1" type="ORF">Cenrod_2244</name>
</gene>